<dbReference type="Proteomes" id="UP000298517">
    <property type="component" value="Unassembled WGS sequence"/>
</dbReference>
<dbReference type="EMBL" id="SNQI01000001">
    <property type="protein sequence ID" value="TEW76363.1"/>
    <property type="molecule type" value="Genomic_DNA"/>
</dbReference>
<name>A0A4Y8AUY7_9FLAO</name>
<proteinExistence type="predicted"/>
<dbReference type="RefSeq" id="WP_134246378.1">
    <property type="nucleotide sequence ID" value="NZ_SNQI01000001.1"/>
</dbReference>
<reference evidence="1 2" key="1">
    <citation type="journal article" date="2011" name="J. Microbiol.">
        <title>Gramella jeungdoensis sp. nov., isolated from a solar saltern in Korea.</title>
        <authorList>
            <person name="Joung Y."/>
            <person name="Kim H."/>
            <person name="Jang T."/>
            <person name="Ahn T.S."/>
            <person name="Joh K."/>
        </authorList>
    </citation>
    <scope>NUCLEOTIDE SEQUENCE [LARGE SCALE GENOMIC DNA]</scope>
    <source>
        <strain evidence="1 2">KCTC 23123</strain>
    </source>
</reference>
<comment type="caution">
    <text evidence="1">The sequence shown here is derived from an EMBL/GenBank/DDBJ whole genome shotgun (WGS) entry which is preliminary data.</text>
</comment>
<sequence length="113" mass="13171">MNLGLSRLKRIPKGEHHIDKGFISFDKSRNTIVFRQFNNEGYINQYILNNELSNDSTLVFETEIIESFILGGKARWTIKKVSQNEIETTFDVSFPNKEYTCFGVNALVRKEYN</sequence>
<gene>
    <name evidence="1" type="ORF">E2488_00500</name>
</gene>
<dbReference type="AlphaFoldDB" id="A0A4Y8AUY7"/>
<evidence type="ECO:0000313" key="1">
    <source>
        <dbReference type="EMBL" id="TEW76363.1"/>
    </source>
</evidence>
<evidence type="ECO:0000313" key="2">
    <source>
        <dbReference type="Proteomes" id="UP000298517"/>
    </source>
</evidence>
<accession>A0A4Y8AUY7</accession>
<dbReference type="OrthoDB" id="677444at2"/>
<keyword evidence="2" id="KW-1185">Reference proteome</keyword>
<protein>
    <submittedName>
        <fullName evidence="1">Uncharacterized protein</fullName>
    </submittedName>
</protein>
<organism evidence="1 2">
    <name type="scientific">Gramella jeungdoensis</name>
    <dbReference type="NCBI Taxonomy" id="708091"/>
    <lineage>
        <taxon>Bacteria</taxon>
        <taxon>Pseudomonadati</taxon>
        <taxon>Bacteroidota</taxon>
        <taxon>Flavobacteriia</taxon>
        <taxon>Flavobacteriales</taxon>
        <taxon>Flavobacteriaceae</taxon>
        <taxon>Christiangramia</taxon>
    </lineage>
</organism>